<evidence type="ECO:0000256" key="3">
    <source>
        <dbReference type="ARBA" id="ARBA00020726"/>
    </source>
</evidence>
<proteinExistence type="inferred from homology"/>
<dbReference type="RefSeq" id="XP_018190990.1">
    <property type="nucleotide sequence ID" value="XM_018334781.1"/>
</dbReference>
<evidence type="ECO:0000256" key="5">
    <source>
        <dbReference type="ARBA" id="ARBA00022792"/>
    </source>
</evidence>
<sequence length="241" mass="26645">MISQQYCSLFRSSWKVQPRLLSTIQTRLALGHSPRLAQSYATQSSLGGSSGSSRKQVSIASDDGRVRWGELTAREKAARTTQQSINFLAIIAGVVGTGAVAVFLYTDVFSPESKTNHFNRAVDRVKADSRCVELLGDSKKIKAHGEGQTTSNWAMARPIASTVQKDRTGTEHLLMHFHVEGPIDKGVVSLHMTKRPGQHEFEYKYLALDVKGHQRLYLENADARPDGSGKSSGKLFGVRWW</sequence>
<dbReference type="STRING" id="1328760.A0A165IV82"/>
<evidence type="ECO:0000313" key="12">
    <source>
        <dbReference type="EMBL" id="KZF25435.1"/>
    </source>
</evidence>
<dbReference type="PANTHER" id="PTHR13032">
    <property type="entry name" value="MITOCHONDRIAL IMPORT INNER MEMBRANE TRANSLOCASE SUBUNIT TIM21"/>
    <property type="match status" value="1"/>
</dbReference>
<dbReference type="OMA" id="HFHVEGP"/>
<keyword evidence="7 11" id="KW-1133">Transmembrane helix</keyword>
<comment type="similarity">
    <text evidence="2 11">Belongs to the TIM21 family.</text>
</comment>
<dbReference type="GO" id="GO:0030150">
    <property type="term" value="P:protein import into mitochondrial matrix"/>
    <property type="evidence" value="ECO:0007669"/>
    <property type="project" value="UniProtKB-UniRule"/>
</dbReference>
<comment type="subcellular location">
    <subcellularLocation>
        <location evidence="1 11">Mitochondrion inner membrane</location>
        <topology evidence="1 11">Single-pass membrane protein</topology>
    </subcellularLocation>
</comment>
<keyword evidence="5 11" id="KW-0999">Mitochondrion inner membrane</keyword>
<comment type="function">
    <text evidence="10">Essential component of the TIM23 complex, a complex that mediates the translocation of transit peptide-containing proteins across the mitochondrial inner membrane. Required to keep the TOM and the TIM23 complexes in close contact. At some point, it is released from the TOM23 complex to allow protein translocation into the mitochondrial matrix.</text>
</comment>
<dbReference type="OrthoDB" id="436405at2759"/>
<dbReference type="EMBL" id="KV407455">
    <property type="protein sequence ID" value="KZF25435.1"/>
    <property type="molecule type" value="Genomic_DNA"/>
</dbReference>
<evidence type="ECO:0000256" key="1">
    <source>
        <dbReference type="ARBA" id="ARBA00004434"/>
    </source>
</evidence>
<keyword evidence="9 11" id="KW-0472">Membrane</keyword>
<evidence type="ECO:0000256" key="11">
    <source>
        <dbReference type="RuleBase" id="RU367142"/>
    </source>
</evidence>
<name>A0A165IV82_XYLHT</name>
<dbReference type="GeneID" id="28899918"/>
<dbReference type="FunCoup" id="A0A165IV82">
    <property type="interactions" value="229"/>
</dbReference>
<keyword evidence="11" id="KW-0813">Transport</keyword>
<dbReference type="Proteomes" id="UP000076632">
    <property type="component" value="Unassembled WGS sequence"/>
</dbReference>
<keyword evidence="11" id="KW-0653">Protein transport</keyword>
<dbReference type="FunFam" id="3.10.450.320:FF:000002">
    <property type="entry name" value="Mitochondrial import inner membrane translocase subunit tim21"/>
    <property type="match status" value="1"/>
</dbReference>
<keyword evidence="4 11" id="KW-0812">Transmembrane</keyword>
<organism evidence="12 13">
    <name type="scientific">Xylona heveae (strain CBS 132557 / TC161)</name>
    <dbReference type="NCBI Taxonomy" id="1328760"/>
    <lineage>
        <taxon>Eukaryota</taxon>
        <taxon>Fungi</taxon>
        <taxon>Dikarya</taxon>
        <taxon>Ascomycota</taxon>
        <taxon>Pezizomycotina</taxon>
        <taxon>Xylonomycetes</taxon>
        <taxon>Xylonales</taxon>
        <taxon>Xylonaceae</taxon>
        <taxon>Xylona</taxon>
    </lineage>
</organism>
<dbReference type="InterPro" id="IPR013261">
    <property type="entry name" value="Tim21"/>
</dbReference>
<dbReference type="Pfam" id="PF08294">
    <property type="entry name" value="TIM21"/>
    <property type="match status" value="1"/>
</dbReference>
<dbReference type="Gene3D" id="3.10.450.320">
    <property type="entry name" value="Mitochondrial import inner membrane translocase subunit Tim21"/>
    <property type="match status" value="1"/>
</dbReference>
<accession>A0A165IV82</accession>
<evidence type="ECO:0000256" key="7">
    <source>
        <dbReference type="ARBA" id="ARBA00022989"/>
    </source>
</evidence>
<dbReference type="PANTHER" id="PTHR13032:SF6">
    <property type="entry name" value="MITOCHONDRIAL IMPORT INNER MEMBRANE TRANSLOCASE SUBUNIT TIM21"/>
    <property type="match status" value="1"/>
</dbReference>
<protein>
    <recommendedName>
        <fullName evidence="3 11">Mitochondrial import inner membrane translocase subunit Tim21</fullName>
    </recommendedName>
</protein>
<dbReference type="InParanoid" id="A0A165IV82"/>
<dbReference type="InterPro" id="IPR038552">
    <property type="entry name" value="Tim21_IMS_sf"/>
</dbReference>
<evidence type="ECO:0000256" key="8">
    <source>
        <dbReference type="ARBA" id="ARBA00023128"/>
    </source>
</evidence>
<keyword evidence="8 11" id="KW-0496">Mitochondrion</keyword>
<evidence type="ECO:0000256" key="6">
    <source>
        <dbReference type="ARBA" id="ARBA00022946"/>
    </source>
</evidence>
<dbReference type="GO" id="GO:0005744">
    <property type="term" value="C:TIM23 mitochondrial import inner membrane translocase complex"/>
    <property type="evidence" value="ECO:0007669"/>
    <property type="project" value="UniProtKB-UniRule"/>
</dbReference>
<evidence type="ECO:0000256" key="4">
    <source>
        <dbReference type="ARBA" id="ARBA00022692"/>
    </source>
</evidence>
<reference evidence="12 13" key="1">
    <citation type="journal article" date="2016" name="Fungal Biol.">
        <title>The genome of Xylona heveae provides a window into fungal endophytism.</title>
        <authorList>
            <person name="Gazis R."/>
            <person name="Kuo A."/>
            <person name="Riley R."/>
            <person name="LaButti K."/>
            <person name="Lipzen A."/>
            <person name="Lin J."/>
            <person name="Amirebrahimi M."/>
            <person name="Hesse C.N."/>
            <person name="Spatafora J.W."/>
            <person name="Henrissat B."/>
            <person name="Hainaut M."/>
            <person name="Grigoriev I.V."/>
            <person name="Hibbett D.S."/>
        </authorList>
    </citation>
    <scope>NUCLEOTIDE SEQUENCE [LARGE SCALE GENOMIC DNA]</scope>
    <source>
        <strain evidence="12 13">TC161</strain>
    </source>
</reference>
<comment type="subunit">
    <text evidence="11">Component of the TIM23 complex.</text>
</comment>
<evidence type="ECO:0000256" key="10">
    <source>
        <dbReference type="ARBA" id="ARBA00060204"/>
    </source>
</evidence>
<keyword evidence="13" id="KW-1185">Reference proteome</keyword>
<keyword evidence="6" id="KW-0809">Transit peptide</keyword>
<gene>
    <name evidence="12" type="ORF">L228DRAFT_265905</name>
</gene>
<evidence type="ECO:0000256" key="9">
    <source>
        <dbReference type="ARBA" id="ARBA00023136"/>
    </source>
</evidence>
<evidence type="ECO:0000313" key="13">
    <source>
        <dbReference type="Proteomes" id="UP000076632"/>
    </source>
</evidence>
<keyword evidence="11" id="KW-0811">Translocation</keyword>
<evidence type="ECO:0000256" key="2">
    <source>
        <dbReference type="ARBA" id="ARBA00010867"/>
    </source>
</evidence>
<dbReference type="AlphaFoldDB" id="A0A165IV82"/>
<feature type="transmembrane region" description="Helical" evidence="11">
    <location>
        <begin position="84"/>
        <end position="105"/>
    </location>
</feature>